<keyword evidence="6" id="KW-0479">Metal-binding</keyword>
<name>A0A381PQF5_9ZZZZ</name>
<dbReference type="GO" id="GO:0003700">
    <property type="term" value="F:DNA-binding transcription factor activity"/>
    <property type="evidence" value="ECO:0007669"/>
    <property type="project" value="InterPro"/>
</dbReference>
<proteinExistence type="inferred from homology"/>
<dbReference type="GO" id="GO:0000976">
    <property type="term" value="F:transcription cis-regulatory region binding"/>
    <property type="evidence" value="ECO:0007669"/>
    <property type="project" value="TreeGrafter"/>
</dbReference>
<dbReference type="GO" id="GO:0008270">
    <property type="term" value="F:zinc ion binding"/>
    <property type="evidence" value="ECO:0007669"/>
    <property type="project" value="TreeGrafter"/>
</dbReference>
<keyword evidence="7" id="KW-0862">Zinc</keyword>
<dbReference type="GO" id="GO:1900705">
    <property type="term" value="P:negative regulation of siderophore biosynthetic process"/>
    <property type="evidence" value="ECO:0007669"/>
    <property type="project" value="TreeGrafter"/>
</dbReference>
<evidence type="ECO:0000256" key="3">
    <source>
        <dbReference type="ARBA" id="ARBA00011738"/>
    </source>
</evidence>
<protein>
    <recommendedName>
        <fullName evidence="12">Ferric uptake regulation protein</fullName>
    </recommendedName>
</protein>
<dbReference type="Gene3D" id="1.10.10.10">
    <property type="entry name" value="Winged helix-like DNA-binding domain superfamily/Winged helix DNA-binding domain"/>
    <property type="match status" value="1"/>
</dbReference>
<dbReference type="InterPro" id="IPR002481">
    <property type="entry name" value="FUR"/>
</dbReference>
<comment type="similarity">
    <text evidence="2">Belongs to the Fur family.</text>
</comment>
<dbReference type="AlphaFoldDB" id="A0A381PQF5"/>
<keyword evidence="8" id="KW-0805">Transcription regulation</keyword>
<evidence type="ECO:0000256" key="7">
    <source>
        <dbReference type="ARBA" id="ARBA00022833"/>
    </source>
</evidence>
<dbReference type="Pfam" id="PF01475">
    <property type="entry name" value="FUR"/>
    <property type="match status" value="1"/>
</dbReference>
<keyword evidence="10" id="KW-0804">Transcription</keyword>
<dbReference type="SUPFAM" id="SSF46785">
    <property type="entry name" value="Winged helix' DNA-binding domain"/>
    <property type="match status" value="1"/>
</dbReference>
<keyword evidence="9" id="KW-0238">DNA-binding</keyword>
<evidence type="ECO:0000256" key="9">
    <source>
        <dbReference type="ARBA" id="ARBA00023125"/>
    </source>
</evidence>
<sequence length="161" mass="17924">MTSLRSAIDVQPIGGYGLGSTIEDTTLPQKDLKNAGLKVTLPRLKVLEVLEAGGPHHLSAEDVYRKLIASDESVGLATVYRVLTQFESAGIVDRHNFDDGHAVYELAHESHHDHMVDIDTGAVTEFVSDNIENLQKELAREYGFDLIDHELVLYVRKRDET</sequence>
<evidence type="ECO:0008006" key="12">
    <source>
        <dbReference type="Google" id="ProtNLM"/>
    </source>
</evidence>
<evidence type="ECO:0000256" key="2">
    <source>
        <dbReference type="ARBA" id="ARBA00007957"/>
    </source>
</evidence>
<reference evidence="11" key="1">
    <citation type="submission" date="2018-05" db="EMBL/GenBank/DDBJ databases">
        <authorList>
            <person name="Lanie J.A."/>
            <person name="Ng W.-L."/>
            <person name="Kazmierczak K.M."/>
            <person name="Andrzejewski T.M."/>
            <person name="Davidsen T.M."/>
            <person name="Wayne K.J."/>
            <person name="Tettelin H."/>
            <person name="Glass J.I."/>
            <person name="Rusch D."/>
            <person name="Podicherti R."/>
            <person name="Tsui H.-C.T."/>
            <person name="Winkler M.E."/>
        </authorList>
    </citation>
    <scope>NUCLEOTIDE SEQUENCE</scope>
</reference>
<evidence type="ECO:0000256" key="10">
    <source>
        <dbReference type="ARBA" id="ARBA00023163"/>
    </source>
</evidence>
<organism evidence="11">
    <name type="scientific">marine metagenome</name>
    <dbReference type="NCBI Taxonomy" id="408172"/>
    <lineage>
        <taxon>unclassified sequences</taxon>
        <taxon>metagenomes</taxon>
        <taxon>ecological metagenomes</taxon>
    </lineage>
</organism>
<evidence type="ECO:0000256" key="5">
    <source>
        <dbReference type="ARBA" id="ARBA00022491"/>
    </source>
</evidence>
<evidence type="ECO:0000256" key="1">
    <source>
        <dbReference type="ARBA" id="ARBA00004496"/>
    </source>
</evidence>
<dbReference type="InterPro" id="IPR036388">
    <property type="entry name" value="WH-like_DNA-bd_sf"/>
</dbReference>
<dbReference type="CDD" id="cd07153">
    <property type="entry name" value="Fur_like"/>
    <property type="match status" value="1"/>
</dbReference>
<gene>
    <name evidence="11" type="ORF">METZ01_LOCUS21171</name>
</gene>
<dbReference type="InterPro" id="IPR043135">
    <property type="entry name" value="Fur_C"/>
</dbReference>
<dbReference type="GO" id="GO:0005829">
    <property type="term" value="C:cytosol"/>
    <property type="evidence" value="ECO:0007669"/>
    <property type="project" value="TreeGrafter"/>
</dbReference>
<dbReference type="Gene3D" id="3.30.1490.190">
    <property type="match status" value="1"/>
</dbReference>
<keyword evidence="4" id="KW-0963">Cytoplasm</keyword>
<dbReference type="FunFam" id="1.10.10.10:FF:000007">
    <property type="entry name" value="Ferric uptake regulation protein"/>
    <property type="match status" value="1"/>
</dbReference>
<dbReference type="NCBIfam" id="NF006999">
    <property type="entry name" value="PRK09462.1"/>
    <property type="match status" value="1"/>
</dbReference>
<comment type="subunit">
    <text evidence="3">Homodimer.</text>
</comment>
<evidence type="ECO:0000313" key="11">
    <source>
        <dbReference type="EMBL" id="SUZ68317.1"/>
    </source>
</evidence>
<dbReference type="PANTHER" id="PTHR33202">
    <property type="entry name" value="ZINC UPTAKE REGULATION PROTEIN"/>
    <property type="match status" value="1"/>
</dbReference>
<evidence type="ECO:0000256" key="8">
    <source>
        <dbReference type="ARBA" id="ARBA00023015"/>
    </source>
</evidence>
<accession>A0A381PQF5</accession>
<dbReference type="InterPro" id="IPR036390">
    <property type="entry name" value="WH_DNA-bd_sf"/>
</dbReference>
<dbReference type="GO" id="GO:0045892">
    <property type="term" value="P:negative regulation of DNA-templated transcription"/>
    <property type="evidence" value="ECO:0007669"/>
    <property type="project" value="TreeGrafter"/>
</dbReference>
<comment type="subcellular location">
    <subcellularLocation>
        <location evidence="1">Cytoplasm</location>
    </subcellularLocation>
</comment>
<dbReference type="PANTHER" id="PTHR33202:SF2">
    <property type="entry name" value="FERRIC UPTAKE REGULATION PROTEIN"/>
    <property type="match status" value="1"/>
</dbReference>
<evidence type="ECO:0000256" key="4">
    <source>
        <dbReference type="ARBA" id="ARBA00022490"/>
    </source>
</evidence>
<evidence type="ECO:0000256" key="6">
    <source>
        <dbReference type="ARBA" id="ARBA00022723"/>
    </source>
</evidence>
<keyword evidence="5" id="KW-0678">Repressor</keyword>
<dbReference type="EMBL" id="UINC01001037">
    <property type="protein sequence ID" value="SUZ68317.1"/>
    <property type="molecule type" value="Genomic_DNA"/>
</dbReference>